<name>A0A6J4IW98_9PROT</name>
<feature type="region of interest" description="Disordered" evidence="1">
    <location>
        <begin position="64"/>
        <end position="134"/>
    </location>
</feature>
<feature type="region of interest" description="Disordered" evidence="1">
    <location>
        <begin position="1"/>
        <end position="44"/>
    </location>
</feature>
<dbReference type="EMBL" id="CADCTL010000190">
    <property type="protein sequence ID" value="CAA9263682.1"/>
    <property type="molecule type" value="Genomic_DNA"/>
</dbReference>
<gene>
    <name evidence="2" type="ORF">AVDCRST_MAG04-2747</name>
</gene>
<dbReference type="AlphaFoldDB" id="A0A6J4IW98"/>
<accession>A0A6J4IW98</accession>
<dbReference type="GO" id="GO:0004096">
    <property type="term" value="F:catalase activity"/>
    <property type="evidence" value="ECO:0007669"/>
    <property type="project" value="UniProtKB-EC"/>
</dbReference>
<protein>
    <submittedName>
        <fullName evidence="2">Manganese catalase</fullName>
        <ecNumber evidence="2">1.11.1.6</ecNumber>
    </submittedName>
</protein>
<feature type="non-terminal residue" evidence="2">
    <location>
        <position position="1"/>
    </location>
</feature>
<evidence type="ECO:0000256" key="1">
    <source>
        <dbReference type="SAM" id="MobiDB-lite"/>
    </source>
</evidence>
<keyword evidence="2" id="KW-0560">Oxidoreductase</keyword>
<dbReference type="EC" id="1.11.1.6" evidence="2"/>
<feature type="non-terminal residue" evidence="2">
    <location>
        <position position="134"/>
    </location>
</feature>
<feature type="compositionally biased region" description="Basic residues" evidence="1">
    <location>
        <begin position="1"/>
        <end position="20"/>
    </location>
</feature>
<evidence type="ECO:0000313" key="2">
    <source>
        <dbReference type="EMBL" id="CAA9263682.1"/>
    </source>
</evidence>
<proteinExistence type="predicted"/>
<keyword evidence="2" id="KW-0575">Peroxidase</keyword>
<organism evidence="2">
    <name type="scientific">uncultured Acetobacteraceae bacterium</name>
    <dbReference type="NCBI Taxonomy" id="169975"/>
    <lineage>
        <taxon>Bacteria</taxon>
        <taxon>Pseudomonadati</taxon>
        <taxon>Pseudomonadota</taxon>
        <taxon>Alphaproteobacteria</taxon>
        <taxon>Acetobacterales</taxon>
        <taxon>Acetobacteraceae</taxon>
        <taxon>environmental samples</taxon>
    </lineage>
</organism>
<feature type="compositionally biased region" description="Basic and acidic residues" evidence="1">
    <location>
        <begin position="84"/>
        <end position="96"/>
    </location>
</feature>
<reference evidence="2" key="1">
    <citation type="submission" date="2020-02" db="EMBL/GenBank/DDBJ databases">
        <authorList>
            <person name="Meier V. D."/>
        </authorList>
    </citation>
    <scope>NUCLEOTIDE SEQUENCE</scope>
    <source>
        <strain evidence="2">AVDCRST_MAG04</strain>
    </source>
</reference>
<sequence>DRRRGHEGHVGLPHRPRHHAPAAVAGGDQGVGRHGEAAPDPELLPAGAGAHAVLLRLLRARQGEGGAGRALDQRPLARRQGPIQRHDLGAAGRRADPATGPARRRRPGRADQHDASAFGGGERPSAGRQQLRRL</sequence>